<accession>A0AAV4NZH1</accession>
<keyword evidence="2" id="KW-1185">Reference proteome</keyword>
<organism evidence="1 2">
    <name type="scientific">Caerostris darwini</name>
    <dbReference type="NCBI Taxonomy" id="1538125"/>
    <lineage>
        <taxon>Eukaryota</taxon>
        <taxon>Metazoa</taxon>
        <taxon>Ecdysozoa</taxon>
        <taxon>Arthropoda</taxon>
        <taxon>Chelicerata</taxon>
        <taxon>Arachnida</taxon>
        <taxon>Araneae</taxon>
        <taxon>Araneomorphae</taxon>
        <taxon>Entelegynae</taxon>
        <taxon>Araneoidea</taxon>
        <taxon>Araneidae</taxon>
        <taxon>Caerostris</taxon>
    </lineage>
</organism>
<reference evidence="1 2" key="1">
    <citation type="submission" date="2021-06" db="EMBL/GenBank/DDBJ databases">
        <title>Caerostris darwini draft genome.</title>
        <authorList>
            <person name="Kono N."/>
            <person name="Arakawa K."/>
        </authorList>
    </citation>
    <scope>NUCLEOTIDE SEQUENCE [LARGE SCALE GENOMIC DNA]</scope>
</reference>
<dbReference type="EMBL" id="BPLQ01002071">
    <property type="protein sequence ID" value="GIX88437.1"/>
    <property type="molecule type" value="Genomic_DNA"/>
</dbReference>
<evidence type="ECO:0000313" key="2">
    <source>
        <dbReference type="Proteomes" id="UP001054837"/>
    </source>
</evidence>
<dbReference type="Proteomes" id="UP001054837">
    <property type="component" value="Unassembled WGS sequence"/>
</dbReference>
<evidence type="ECO:0000313" key="1">
    <source>
        <dbReference type="EMBL" id="GIX88437.1"/>
    </source>
</evidence>
<sequence>MSEFQIVIRGDCFYEPKLAGKARIGLHSLIHYLATPPPEDNLRFSHWMTTLLFISDSLAHKRIVCFNAPPTTSKETANESHGYN</sequence>
<name>A0AAV4NZH1_9ARAC</name>
<protein>
    <submittedName>
        <fullName evidence="1">Uncharacterized protein</fullName>
    </submittedName>
</protein>
<comment type="caution">
    <text evidence="1">The sequence shown here is derived from an EMBL/GenBank/DDBJ whole genome shotgun (WGS) entry which is preliminary data.</text>
</comment>
<dbReference type="AlphaFoldDB" id="A0AAV4NZH1"/>
<proteinExistence type="predicted"/>
<gene>
    <name evidence="1" type="ORF">CDAR_28221</name>
</gene>